<dbReference type="STRING" id="1121937.GCA_000423125_01408"/>
<name>A0A3C1KSN0_9GAMM</name>
<evidence type="ECO:0008006" key="4">
    <source>
        <dbReference type="Google" id="ProtNLM"/>
    </source>
</evidence>
<evidence type="ECO:0000313" key="2">
    <source>
        <dbReference type="EMBL" id="HAN29571.1"/>
    </source>
</evidence>
<feature type="transmembrane region" description="Helical" evidence="1">
    <location>
        <begin position="12"/>
        <end position="31"/>
    </location>
</feature>
<keyword evidence="1" id="KW-0812">Transmembrane</keyword>
<evidence type="ECO:0000313" key="3">
    <source>
        <dbReference type="Proteomes" id="UP000259273"/>
    </source>
</evidence>
<accession>A0A3C1KSN0</accession>
<dbReference type="AlphaFoldDB" id="A0A3C1KSN0"/>
<feature type="transmembrane region" description="Helical" evidence="1">
    <location>
        <begin position="64"/>
        <end position="83"/>
    </location>
</feature>
<evidence type="ECO:0000256" key="1">
    <source>
        <dbReference type="SAM" id="Phobius"/>
    </source>
</evidence>
<dbReference type="EMBL" id="DMND01000240">
    <property type="protein sequence ID" value="HAN29571.1"/>
    <property type="molecule type" value="Genomic_DNA"/>
</dbReference>
<proteinExistence type="predicted"/>
<keyword evidence="1" id="KW-1133">Transmembrane helix</keyword>
<feature type="transmembrane region" description="Helical" evidence="1">
    <location>
        <begin position="445"/>
        <end position="465"/>
    </location>
</feature>
<comment type="caution">
    <text evidence="2">The sequence shown here is derived from an EMBL/GenBank/DDBJ whole genome shotgun (WGS) entry which is preliminary data.</text>
</comment>
<feature type="transmembrane region" description="Helical" evidence="1">
    <location>
        <begin position="387"/>
        <end position="404"/>
    </location>
</feature>
<feature type="transmembrane region" description="Helical" evidence="1">
    <location>
        <begin position="103"/>
        <end position="122"/>
    </location>
</feature>
<gene>
    <name evidence="2" type="ORF">DCP75_17960</name>
</gene>
<feature type="transmembrane region" description="Helical" evidence="1">
    <location>
        <begin position="321"/>
        <end position="341"/>
    </location>
</feature>
<feature type="transmembrane region" description="Helical" evidence="1">
    <location>
        <begin position="38"/>
        <end position="58"/>
    </location>
</feature>
<feature type="transmembrane region" description="Helical" evidence="1">
    <location>
        <begin position="287"/>
        <end position="315"/>
    </location>
</feature>
<feature type="transmembrane region" description="Helical" evidence="1">
    <location>
        <begin position="411"/>
        <end position="433"/>
    </location>
</feature>
<protein>
    <recommendedName>
        <fullName evidence="4">Glycosyltransferase RgtA/B/C/D-like domain-containing protein</fullName>
    </recommendedName>
</protein>
<sequence length="474" mass="51451">MTTIPELDATGLMLALALPWLAGVVAVRALLGPLRVTLLLGHGFMVGQLLIILLLLAWDALGLRLAFAPLAWVLAALTALLMLAWRRSTPSPGPEFTVGWRDALWLLPLLAFLAERGFSLAGEVTMRPLFAWDAWMNWAPRAVVWFHEGALATFVMPEQWLAATADPAPYTLGNPRANVYPPGVPLLLLWPMLGGGTYDHNLLYLPWLLLPAAAGLALWGHLRQLCLPRAVCALAVFALLSQPLANTHTALPGYADLWLAVAFGLGGMALAEWHASGQWRWGGLAALLALCCALFKVPGLAYAAILLAAAGLLLWRPPARWVGWFLGSALALTTVGLLLGLHPDAAQFGADHLTIRLPGTLPTLQLAPAPLLPLLWDNFFITANWHLFWLLLFICLVAGLWLRGYKTLHNIALVVFVCGLGVLLAVFGLTHYFRQAANGVTLDRALLYVVPLGVYVAFAQLATLWHDNRAAEAR</sequence>
<keyword evidence="1" id="KW-0472">Membrane</keyword>
<reference evidence="2 3" key="1">
    <citation type="journal article" date="2018" name="Nat. Biotechnol.">
        <title>A standardized bacterial taxonomy based on genome phylogeny substantially revises the tree of life.</title>
        <authorList>
            <person name="Parks D.H."/>
            <person name="Chuvochina M."/>
            <person name="Waite D.W."/>
            <person name="Rinke C."/>
            <person name="Skarshewski A."/>
            <person name="Chaumeil P.A."/>
            <person name="Hugenholtz P."/>
        </authorList>
    </citation>
    <scope>NUCLEOTIDE SEQUENCE [LARGE SCALE GENOMIC DNA]</scope>
    <source>
        <strain evidence="2">UBA9158</strain>
    </source>
</reference>
<feature type="transmembrane region" description="Helical" evidence="1">
    <location>
        <begin position="202"/>
        <end position="219"/>
    </location>
</feature>
<organism evidence="2 3">
    <name type="scientific">Haliea salexigens</name>
    <dbReference type="NCBI Taxonomy" id="287487"/>
    <lineage>
        <taxon>Bacteria</taxon>
        <taxon>Pseudomonadati</taxon>
        <taxon>Pseudomonadota</taxon>
        <taxon>Gammaproteobacteria</taxon>
        <taxon>Cellvibrionales</taxon>
        <taxon>Halieaceae</taxon>
        <taxon>Haliea</taxon>
    </lineage>
</organism>
<feature type="transmembrane region" description="Helical" evidence="1">
    <location>
        <begin position="257"/>
        <end position="275"/>
    </location>
</feature>
<dbReference type="Proteomes" id="UP000259273">
    <property type="component" value="Unassembled WGS sequence"/>
</dbReference>